<comment type="caution">
    <text evidence="1">The sequence shown here is derived from an EMBL/GenBank/DDBJ whole genome shotgun (WGS) entry which is preliminary data.</text>
</comment>
<dbReference type="eggNOG" id="ENOG5031SQ3">
    <property type="taxonomic scope" value="Bacteria"/>
</dbReference>
<sequence length="226" mass="23873">MNLRLSDGHVAAGRYRTIVARGHTVIDPGVVFDTLVVAGVVAMVGCRGGTVECKAGRMVCAGDMDVRNIIGYGEIHVSGRLSCQTLRFVGVVSADGDLVCARDVAVDGMLSNGSVISAASVTLHGVLESADVRTDTLSIEPLHSMMLTRHAMGEYTASSRARTVVGNAVRVHALTCVTLHADAVELSERCRIERLCNASHVAGDGTADVSLFCPTCSQTHLKRRRA</sequence>
<dbReference type="RefSeq" id="WP_033505809.1">
    <property type="nucleotide sequence ID" value="NZ_JGYX01000001.1"/>
</dbReference>
<gene>
    <name evidence="1" type="ORF">BIGA_0240</name>
</gene>
<keyword evidence="2" id="KW-1185">Reference proteome</keyword>
<proteinExistence type="predicted"/>
<accession>A0A087ASG9</accession>
<name>A0A087ASG9_9BIFI</name>
<dbReference type="AlphaFoldDB" id="A0A087ASG9"/>
<evidence type="ECO:0000313" key="1">
    <source>
        <dbReference type="EMBL" id="KFI61719.1"/>
    </source>
</evidence>
<dbReference type="OrthoDB" id="3232826at2"/>
<reference evidence="1 2" key="1">
    <citation type="submission" date="2014-03" db="EMBL/GenBank/DDBJ databases">
        <title>Genomics of Bifidobacteria.</title>
        <authorList>
            <person name="Ventura M."/>
            <person name="Milani C."/>
            <person name="Lugli G.A."/>
        </authorList>
    </citation>
    <scope>NUCLEOTIDE SEQUENCE [LARGE SCALE GENOMIC DNA]</scope>
    <source>
        <strain evidence="1 2">LMG 11586</strain>
    </source>
</reference>
<dbReference type="EMBL" id="JGYX01000001">
    <property type="protein sequence ID" value="KFI61719.1"/>
    <property type="molecule type" value="Genomic_DNA"/>
</dbReference>
<protein>
    <submittedName>
        <fullName evidence="1">Uncharacterized protein</fullName>
    </submittedName>
</protein>
<dbReference type="Proteomes" id="UP000029046">
    <property type="component" value="Unassembled WGS sequence"/>
</dbReference>
<organism evidence="1 2">
    <name type="scientific">Bifidobacterium pullorum subsp. gallinarum</name>
    <dbReference type="NCBI Taxonomy" id="78344"/>
    <lineage>
        <taxon>Bacteria</taxon>
        <taxon>Bacillati</taxon>
        <taxon>Actinomycetota</taxon>
        <taxon>Actinomycetes</taxon>
        <taxon>Bifidobacteriales</taxon>
        <taxon>Bifidobacteriaceae</taxon>
        <taxon>Bifidobacterium</taxon>
    </lineage>
</organism>
<evidence type="ECO:0000313" key="2">
    <source>
        <dbReference type="Proteomes" id="UP000029046"/>
    </source>
</evidence>